<accession>A0ABW4PZ75</accession>
<gene>
    <name evidence="1" type="ORF">ACFSDA_06635</name>
</gene>
<reference evidence="2" key="1">
    <citation type="journal article" date="2019" name="Int. J. Syst. Evol. Microbiol.">
        <title>The Global Catalogue of Microorganisms (GCM) 10K type strain sequencing project: providing services to taxonomists for standard genome sequencing and annotation.</title>
        <authorList>
            <consortium name="The Broad Institute Genomics Platform"/>
            <consortium name="The Broad Institute Genome Sequencing Center for Infectious Disease"/>
            <person name="Wu L."/>
            <person name="Ma J."/>
        </authorList>
    </citation>
    <scope>NUCLEOTIDE SEQUENCE [LARGE SCALE GENOMIC DNA]</scope>
    <source>
        <strain evidence="2">JCM 11650</strain>
    </source>
</reference>
<protein>
    <submittedName>
        <fullName evidence="1">MSMEG_0570 family nitrogen starvation response protein</fullName>
    </submittedName>
</protein>
<dbReference type="InterPro" id="IPR023846">
    <property type="entry name" value="CHP04042_MSMEG0570"/>
</dbReference>
<keyword evidence="2" id="KW-1185">Reference proteome</keyword>
<dbReference type="RefSeq" id="WP_343903973.1">
    <property type="nucleotide sequence ID" value="NZ_BAAAIS010000002.1"/>
</dbReference>
<comment type="caution">
    <text evidence="1">The sequence shown here is derived from an EMBL/GenBank/DDBJ whole genome shotgun (WGS) entry which is preliminary data.</text>
</comment>
<evidence type="ECO:0000313" key="2">
    <source>
        <dbReference type="Proteomes" id="UP001597280"/>
    </source>
</evidence>
<dbReference type="EMBL" id="JBHUFL010000002">
    <property type="protein sequence ID" value="MFD1834751.1"/>
    <property type="molecule type" value="Genomic_DNA"/>
</dbReference>
<dbReference type="Proteomes" id="UP001597280">
    <property type="component" value="Unassembled WGS sequence"/>
</dbReference>
<name>A0ABW4PZ75_9MICO</name>
<dbReference type="NCBIfam" id="TIGR04042">
    <property type="entry name" value="MSMEG_0570_fam"/>
    <property type="match status" value="1"/>
</dbReference>
<sequence>MPELRFAVRWPDGAESEHYSPSLVIADHLREGAGYDLEDFVDRARTALGAASDRVEARYGHPCSLARRSSRQIAERAAASPPGRVEVLRFVRPDVPVPAGASAGPRPEEARR</sequence>
<evidence type="ECO:0000313" key="1">
    <source>
        <dbReference type="EMBL" id="MFD1834751.1"/>
    </source>
</evidence>
<proteinExistence type="predicted"/>
<organism evidence="1 2">
    <name type="scientific">Brachybacterium rhamnosum</name>
    <dbReference type="NCBI Taxonomy" id="173361"/>
    <lineage>
        <taxon>Bacteria</taxon>
        <taxon>Bacillati</taxon>
        <taxon>Actinomycetota</taxon>
        <taxon>Actinomycetes</taxon>
        <taxon>Micrococcales</taxon>
        <taxon>Dermabacteraceae</taxon>
        <taxon>Brachybacterium</taxon>
    </lineage>
</organism>